<dbReference type="SUPFAM" id="SSF51004">
    <property type="entry name" value="C-terminal (heme d1) domain of cytochrome cd1-nitrite reductase"/>
    <property type="match status" value="1"/>
</dbReference>
<dbReference type="InterPro" id="IPR015943">
    <property type="entry name" value="WD40/YVTN_repeat-like_dom_sf"/>
</dbReference>
<evidence type="ECO:0000256" key="1">
    <source>
        <dbReference type="ARBA" id="ARBA00005564"/>
    </source>
</evidence>
<keyword evidence="2" id="KW-0378">Hydrolase</keyword>
<keyword evidence="3" id="KW-1185">Reference proteome</keyword>
<comment type="similarity">
    <text evidence="1">Belongs to the cycloisomerase 2 family.</text>
</comment>
<gene>
    <name evidence="2" type="ORF">AB0K40_10000</name>
</gene>
<evidence type="ECO:0000313" key="3">
    <source>
        <dbReference type="Proteomes" id="UP001552427"/>
    </source>
</evidence>
<proteinExistence type="inferred from homology"/>
<dbReference type="Proteomes" id="UP001552427">
    <property type="component" value="Unassembled WGS sequence"/>
</dbReference>
<dbReference type="PANTHER" id="PTHR30344">
    <property type="entry name" value="6-PHOSPHOGLUCONOLACTONASE-RELATED"/>
    <property type="match status" value="1"/>
</dbReference>
<sequence>MPLLGCLRLAGFAKRGIAPMRNSEHPETTWRPSRRAVLGAVAASTAAAALPLAGTPSASAETRRELLYIGTWRGTQVNGAWFDPVDGTMTPYGIVAQVNSSWQARHPSKPVLYVGSGDAGGTVSAFRIDRSSGALDLIGQAKSDSAGTPGGLSYIGIDRRSDTVLAANFAAGLTAAMPIRRDGGVDAPASVAVHTGSGPHPRQTGPHPHHAVVDPSGRFVLVPDLGADRVFIHEYDRRTRSLSGARTYPVTPGSGPRRVVFHPDGRTLYLLNELSADLHTLSWNPEKGQITLEESLSIVAPDYTGTKSGGELSMSLDGRFLYATSRGTENAIVVYAIGRASGSLTLVQRVSSAGLTPWTFSIHRSGKWMLVANQASSTVNLFSIDRTSGKLTATGTSMTVPSPDCITFA</sequence>
<organism evidence="2 3">
    <name type="scientific">Nonomuraea bangladeshensis</name>
    <dbReference type="NCBI Taxonomy" id="404385"/>
    <lineage>
        <taxon>Bacteria</taxon>
        <taxon>Bacillati</taxon>
        <taxon>Actinomycetota</taxon>
        <taxon>Actinomycetes</taxon>
        <taxon>Streptosporangiales</taxon>
        <taxon>Streptosporangiaceae</taxon>
        <taxon>Nonomuraea</taxon>
    </lineage>
</organism>
<dbReference type="InterPro" id="IPR006311">
    <property type="entry name" value="TAT_signal"/>
</dbReference>
<dbReference type="Pfam" id="PF10282">
    <property type="entry name" value="Lactonase"/>
    <property type="match status" value="1"/>
</dbReference>
<comment type="caution">
    <text evidence="2">The sequence shown here is derived from an EMBL/GenBank/DDBJ whole genome shotgun (WGS) entry which is preliminary data.</text>
</comment>
<dbReference type="EC" id="3.1.1.-" evidence="2"/>
<dbReference type="InterPro" id="IPR011048">
    <property type="entry name" value="Haem_d1_sf"/>
</dbReference>
<protein>
    <submittedName>
        <fullName evidence="2">Lactonase family protein</fullName>
        <ecNumber evidence="2">3.1.1.-</ecNumber>
    </submittedName>
</protein>
<dbReference type="PANTHER" id="PTHR30344:SF1">
    <property type="entry name" value="6-PHOSPHOGLUCONOLACTONASE"/>
    <property type="match status" value="1"/>
</dbReference>
<dbReference type="InterPro" id="IPR019405">
    <property type="entry name" value="Lactonase_7-beta_prop"/>
</dbReference>
<dbReference type="GO" id="GO:0016787">
    <property type="term" value="F:hydrolase activity"/>
    <property type="evidence" value="ECO:0007669"/>
    <property type="project" value="UniProtKB-KW"/>
</dbReference>
<evidence type="ECO:0000313" key="2">
    <source>
        <dbReference type="EMBL" id="MEV4285825.1"/>
    </source>
</evidence>
<dbReference type="RefSeq" id="WP_364447023.1">
    <property type="nucleotide sequence ID" value="NZ_JBFARM010000003.1"/>
</dbReference>
<dbReference type="InterPro" id="IPR050282">
    <property type="entry name" value="Cycloisomerase_2"/>
</dbReference>
<dbReference type="PROSITE" id="PS51318">
    <property type="entry name" value="TAT"/>
    <property type="match status" value="1"/>
</dbReference>
<dbReference type="EMBL" id="JBFARM010000003">
    <property type="protein sequence ID" value="MEV4285825.1"/>
    <property type="molecule type" value="Genomic_DNA"/>
</dbReference>
<name>A0ABV3GZV7_9ACTN</name>
<dbReference type="Gene3D" id="2.130.10.10">
    <property type="entry name" value="YVTN repeat-like/Quinoprotein amine dehydrogenase"/>
    <property type="match status" value="1"/>
</dbReference>
<reference evidence="2 3" key="1">
    <citation type="submission" date="2024-06" db="EMBL/GenBank/DDBJ databases">
        <title>The Natural Products Discovery Center: Release of the First 8490 Sequenced Strains for Exploring Actinobacteria Biosynthetic Diversity.</title>
        <authorList>
            <person name="Kalkreuter E."/>
            <person name="Kautsar S.A."/>
            <person name="Yang D."/>
            <person name="Bader C.D."/>
            <person name="Teijaro C.N."/>
            <person name="Fluegel L."/>
            <person name="Davis C.M."/>
            <person name="Simpson J.R."/>
            <person name="Lauterbach L."/>
            <person name="Steele A.D."/>
            <person name="Gui C."/>
            <person name="Meng S."/>
            <person name="Li G."/>
            <person name="Viehrig K."/>
            <person name="Ye F."/>
            <person name="Su P."/>
            <person name="Kiefer A.F."/>
            <person name="Nichols A."/>
            <person name="Cepeda A.J."/>
            <person name="Yan W."/>
            <person name="Fan B."/>
            <person name="Jiang Y."/>
            <person name="Adhikari A."/>
            <person name="Zheng C.-J."/>
            <person name="Schuster L."/>
            <person name="Cowan T.M."/>
            <person name="Smanski M.J."/>
            <person name="Chevrette M.G."/>
            <person name="De Carvalho L.P.S."/>
            <person name="Shen B."/>
        </authorList>
    </citation>
    <scope>NUCLEOTIDE SEQUENCE [LARGE SCALE GENOMIC DNA]</scope>
    <source>
        <strain evidence="2 3">NPDC049574</strain>
    </source>
</reference>
<accession>A0ABV3GZV7</accession>